<dbReference type="Pfam" id="PF14214">
    <property type="entry name" value="Helitron_like_N"/>
    <property type="match status" value="1"/>
</dbReference>
<sequence>MQKKLSRKIPTSIEMLSTRMLLDYVNLISGWPEIKNNHKLHQKWANRPDLVCRVFHTNLLEFIDDITAKQYFGVPLNYMYTGEFQMRGLPHAHDHLTLGPEPASMLLCTPNFQMQMRSPVCMTSYHIT</sequence>
<evidence type="ECO:0000259" key="1">
    <source>
        <dbReference type="Pfam" id="PF14214"/>
    </source>
</evidence>
<keyword evidence="3" id="KW-1185">Reference proteome</keyword>
<name>A0A9P0DT15_PHACE</name>
<dbReference type="InterPro" id="IPR025476">
    <property type="entry name" value="Helitron_helicase-like"/>
</dbReference>
<accession>A0A9P0DT15</accession>
<evidence type="ECO:0000313" key="3">
    <source>
        <dbReference type="Proteomes" id="UP001153737"/>
    </source>
</evidence>
<proteinExistence type="predicted"/>
<gene>
    <name evidence="2" type="ORF">PHAECO_LOCUS8609</name>
</gene>
<protein>
    <recommendedName>
        <fullName evidence="1">Helitron helicase-like domain-containing protein</fullName>
    </recommendedName>
</protein>
<organism evidence="2 3">
    <name type="scientific">Phaedon cochleariae</name>
    <name type="common">Mustard beetle</name>
    <dbReference type="NCBI Taxonomy" id="80249"/>
    <lineage>
        <taxon>Eukaryota</taxon>
        <taxon>Metazoa</taxon>
        <taxon>Ecdysozoa</taxon>
        <taxon>Arthropoda</taxon>
        <taxon>Hexapoda</taxon>
        <taxon>Insecta</taxon>
        <taxon>Pterygota</taxon>
        <taxon>Neoptera</taxon>
        <taxon>Endopterygota</taxon>
        <taxon>Coleoptera</taxon>
        <taxon>Polyphaga</taxon>
        <taxon>Cucujiformia</taxon>
        <taxon>Chrysomeloidea</taxon>
        <taxon>Chrysomelidae</taxon>
        <taxon>Chrysomelinae</taxon>
        <taxon>Chrysomelini</taxon>
        <taxon>Phaedon</taxon>
    </lineage>
</organism>
<feature type="domain" description="Helitron helicase-like" evidence="1">
    <location>
        <begin position="31"/>
        <end position="93"/>
    </location>
</feature>
<dbReference type="OrthoDB" id="1728974at2759"/>
<evidence type="ECO:0000313" key="2">
    <source>
        <dbReference type="EMBL" id="CAH1163373.1"/>
    </source>
</evidence>
<dbReference type="EMBL" id="OU896710">
    <property type="protein sequence ID" value="CAH1163373.1"/>
    <property type="molecule type" value="Genomic_DNA"/>
</dbReference>
<reference evidence="2" key="1">
    <citation type="submission" date="2022-01" db="EMBL/GenBank/DDBJ databases">
        <authorList>
            <person name="King R."/>
        </authorList>
    </citation>
    <scope>NUCLEOTIDE SEQUENCE</scope>
</reference>
<dbReference type="AlphaFoldDB" id="A0A9P0DT15"/>
<reference evidence="2" key="2">
    <citation type="submission" date="2022-10" db="EMBL/GenBank/DDBJ databases">
        <authorList>
            <consortium name="ENA_rothamsted_submissions"/>
            <consortium name="culmorum"/>
            <person name="King R."/>
        </authorList>
    </citation>
    <scope>NUCLEOTIDE SEQUENCE</scope>
</reference>
<dbReference type="Proteomes" id="UP001153737">
    <property type="component" value="Chromosome 4"/>
</dbReference>